<dbReference type="InterPro" id="IPR007627">
    <property type="entry name" value="RNA_pol_sigma70_r2"/>
</dbReference>
<dbReference type="Pfam" id="PF04542">
    <property type="entry name" value="Sigma70_r2"/>
    <property type="match status" value="1"/>
</dbReference>
<keyword evidence="3" id="KW-0731">Sigma factor</keyword>
<gene>
    <name evidence="8" type="ORF">Acy02nite_92040</name>
</gene>
<evidence type="ECO:0000259" key="7">
    <source>
        <dbReference type="Pfam" id="PF04545"/>
    </source>
</evidence>
<name>A0A919IWY4_9ACTN</name>
<keyword evidence="4" id="KW-0238">DNA-binding</keyword>
<dbReference type="InterPro" id="IPR014284">
    <property type="entry name" value="RNA_pol_sigma-70_dom"/>
</dbReference>
<dbReference type="Pfam" id="PF04545">
    <property type="entry name" value="Sigma70_r4"/>
    <property type="match status" value="1"/>
</dbReference>
<proteinExistence type="inferred from homology"/>
<feature type="domain" description="RNA polymerase sigma-70 region 4" evidence="7">
    <location>
        <begin position="127"/>
        <end position="175"/>
    </location>
</feature>
<dbReference type="GO" id="GO:0016987">
    <property type="term" value="F:sigma factor activity"/>
    <property type="evidence" value="ECO:0007669"/>
    <property type="project" value="UniProtKB-KW"/>
</dbReference>
<organism evidence="8 9">
    <name type="scientific">Actinoplanes cyaneus</name>
    <dbReference type="NCBI Taxonomy" id="52696"/>
    <lineage>
        <taxon>Bacteria</taxon>
        <taxon>Bacillati</taxon>
        <taxon>Actinomycetota</taxon>
        <taxon>Actinomycetes</taxon>
        <taxon>Micromonosporales</taxon>
        <taxon>Micromonosporaceae</taxon>
        <taxon>Actinoplanes</taxon>
    </lineage>
</organism>
<dbReference type="Gene3D" id="1.10.1740.10">
    <property type="match status" value="1"/>
</dbReference>
<evidence type="ECO:0000256" key="2">
    <source>
        <dbReference type="ARBA" id="ARBA00023015"/>
    </source>
</evidence>
<evidence type="ECO:0000256" key="3">
    <source>
        <dbReference type="ARBA" id="ARBA00023082"/>
    </source>
</evidence>
<evidence type="ECO:0000256" key="5">
    <source>
        <dbReference type="ARBA" id="ARBA00023163"/>
    </source>
</evidence>
<dbReference type="PANTHER" id="PTHR43133:SF52">
    <property type="entry name" value="ECF RNA POLYMERASE SIGMA FACTOR SIGL"/>
    <property type="match status" value="1"/>
</dbReference>
<protein>
    <submittedName>
        <fullName evidence="8">RNA polymerase sigma factor</fullName>
    </submittedName>
</protein>
<dbReference type="Gene3D" id="1.10.10.10">
    <property type="entry name" value="Winged helix-like DNA-binding domain superfamily/Winged helix DNA-binding domain"/>
    <property type="match status" value="1"/>
</dbReference>
<dbReference type="PANTHER" id="PTHR43133">
    <property type="entry name" value="RNA POLYMERASE ECF-TYPE SIGMA FACTO"/>
    <property type="match status" value="1"/>
</dbReference>
<dbReference type="NCBIfam" id="TIGR02937">
    <property type="entry name" value="sigma70-ECF"/>
    <property type="match status" value="1"/>
</dbReference>
<feature type="domain" description="RNA polymerase sigma-70 region 2" evidence="6">
    <location>
        <begin position="30"/>
        <end position="96"/>
    </location>
</feature>
<keyword evidence="9" id="KW-1185">Reference proteome</keyword>
<dbReference type="SUPFAM" id="SSF88659">
    <property type="entry name" value="Sigma3 and sigma4 domains of RNA polymerase sigma factors"/>
    <property type="match status" value="1"/>
</dbReference>
<dbReference type="InterPro" id="IPR013325">
    <property type="entry name" value="RNA_pol_sigma_r2"/>
</dbReference>
<dbReference type="Proteomes" id="UP000619479">
    <property type="component" value="Unassembled WGS sequence"/>
</dbReference>
<evidence type="ECO:0000256" key="1">
    <source>
        <dbReference type="ARBA" id="ARBA00010641"/>
    </source>
</evidence>
<dbReference type="InterPro" id="IPR039425">
    <property type="entry name" value="RNA_pol_sigma-70-like"/>
</dbReference>
<dbReference type="InterPro" id="IPR013324">
    <property type="entry name" value="RNA_pol_sigma_r3/r4-like"/>
</dbReference>
<reference evidence="8" key="1">
    <citation type="submission" date="2021-01" db="EMBL/GenBank/DDBJ databases">
        <title>Whole genome shotgun sequence of Actinoplanes cyaneus NBRC 14990.</title>
        <authorList>
            <person name="Komaki H."/>
            <person name="Tamura T."/>
        </authorList>
    </citation>
    <scope>NUCLEOTIDE SEQUENCE</scope>
    <source>
        <strain evidence="8">NBRC 14990</strain>
    </source>
</reference>
<dbReference type="InterPro" id="IPR036388">
    <property type="entry name" value="WH-like_DNA-bd_sf"/>
</dbReference>
<comment type="caution">
    <text evidence="8">The sequence shown here is derived from an EMBL/GenBank/DDBJ whole genome shotgun (WGS) entry which is preliminary data.</text>
</comment>
<comment type="similarity">
    <text evidence="1">Belongs to the sigma-70 factor family. ECF subfamily.</text>
</comment>
<dbReference type="EMBL" id="BOMH01000129">
    <property type="protein sequence ID" value="GID71323.1"/>
    <property type="molecule type" value="Genomic_DNA"/>
</dbReference>
<evidence type="ECO:0000259" key="6">
    <source>
        <dbReference type="Pfam" id="PF04542"/>
    </source>
</evidence>
<evidence type="ECO:0000313" key="9">
    <source>
        <dbReference type="Proteomes" id="UP000619479"/>
    </source>
</evidence>
<dbReference type="InterPro" id="IPR007630">
    <property type="entry name" value="RNA_pol_sigma70_r4"/>
</dbReference>
<dbReference type="GO" id="GO:0006352">
    <property type="term" value="P:DNA-templated transcription initiation"/>
    <property type="evidence" value="ECO:0007669"/>
    <property type="project" value="InterPro"/>
</dbReference>
<accession>A0A919IWY4</accession>
<dbReference type="GO" id="GO:0003677">
    <property type="term" value="F:DNA binding"/>
    <property type="evidence" value="ECO:0007669"/>
    <property type="project" value="UniProtKB-KW"/>
</dbReference>
<keyword evidence="2" id="KW-0805">Transcription regulation</keyword>
<dbReference type="SUPFAM" id="SSF88946">
    <property type="entry name" value="Sigma2 domain of RNA polymerase sigma factors"/>
    <property type="match status" value="1"/>
</dbReference>
<dbReference type="AlphaFoldDB" id="A0A919IWY4"/>
<sequence>MTVTMPAPFGMTSGFRNSDDDSLMEKVHATHRQPLLRFLLGLTRNERPAAEDLLQETMLRAWRHLASLPREEENARKWLFTIARRVAIDAARSRQARPAEVSLVEADQVSGVDSADGALALHDLTTAFHRLSTEHRTVLQELHLRGASVEQAARRLGVPAGTVKSRAHYAMRILRGALDPGVRD</sequence>
<evidence type="ECO:0000313" key="8">
    <source>
        <dbReference type="EMBL" id="GID71323.1"/>
    </source>
</evidence>
<evidence type="ECO:0000256" key="4">
    <source>
        <dbReference type="ARBA" id="ARBA00023125"/>
    </source>
</evidence>
<keyword evidence="5" id="KW-0804">Transcription</keyword>